<evidence type="ECO:0000313" key="2">
    <source>
        <dbReference type="EMBL" id="CUP62875.1"/>
    </source>
</evidence>
<evidence type="ECO:0000259" key="1">
    <source>
        <dbReference type="Pfam" id="PF01807"/>
    </source>
</evidence>
<sequence>MKEYDLERIKECVSMEDICDILGIEKRRIGGLTSVLCPFHDDQRFGNAFIMKDSRIKCFACGHTADIFDLYMFQTGLTLLEAAKEISERFGLADVTLQKRSSGMPLSREELTAIGLLTGDRKPERYPESVLEAPEKRLGYTVKKETTLGYSKRTREVVAVVDDYVLSKNGQPMYKHLADLYESDKRTFYWMVRNKCHEYYKKYIAAKKTISVLQEEIQNDFLDYQMSVVNKKLALIESAYKKTEQKKYHRSQRKTA</sequence>
<dbReference type="InterPro" id="IPR036977">
    <property type="entry name" value="DNA_primase_Znf_CHC2"/>
</dbReference>
<gene>
    <name evidence="2" type="ORF">ERS852569_00234</name>
</gene>
<evidence type="ECO:0000313" key="3">
    <source>
        <dbReference type="Proteomes" id="UP000095762"/>
    </source>
</evidence>
<dbReference type="SUPFAM" id="SSF57783">
    <property type="entry name" value="Zinc beta-ribbon"/>
    <property type="match status" value="1"/>
</dbReference>
<organism evidence="2 3">
    <name type="scientific">Blautia obeum</name>
    <dbReference type="NCBI Taxonomy" id="40520"/>
    <lineage>
        <taxon>Bacteria</taxon>
        <taxon>Bacillati</taxon>
        <taxon>Bacillota</taxon>
        <taxon>Clostridia</taxon>
        <taxon>Lachnospirales</taxon>
        <taxon>Lachnospiraceae</taxon>
        <taxon>Blautia</taxon>
    </lineage>
</organism>
<dbReference type="GO" id="GO:0003677">
    <property type="term" value="F:DNA binding"/>
    <property type="evidence" value="ECO:0007669"/>
    <property type="project" value="InterPro"/>
</dbReference>
<protein>
    <submittedName>
        <fullName evidence="2">DNA primase (Bacterial type)</fullName>
    </submittedName>
</protein>
<dbReference type="GO" id="GO:0006260">
    <property type="term" value="P:DNA replication"/>
    <property type="evidence" value="ECO:0007669"/>
    <property type="project" value="InterPro"/>
</dbReference>
<dbReference type="Gene3D" id="3.90.580.10">
    <property type="entry name" value="Zinc finger, CHC2-type domain"/>
    <property type="match status" value="1"/>
</dbReference>
<dbReference type="InterPro" id="IPR002694">
    <property type="entry name" value="Znf_CHC2"/>
</dbReference>
<dbReference type="RefSeq" id="WP_055059264.1">
    <property type="nucleotide sequence ID" value="NZ_CZBP01000001.1"/>
</dbReference>
<reference evidence="2 3" key="1">
    <citation type="submission" date="2015-09" db="EMBL/GenBank/DDBJ databases">
        <authorList>
            <consortium name="Pathogen Informatics"/>
        </authorList>
    </citation>
    <scope>NUCLEOTIDE SEQUENCE [LARGE SCALE GENOMIC DNA]</scope>
    <source>
        <strain evidence="2 3">2789STDY5834957</strain>
    </source>
</reference>
<dbReference type="GO" id="GO:0003899">
    <property type="term" value="F:DNA-directed RNA polymerase activity"/>
    <property type="evidence" value="ECO:0007669"/>
    <property type="project" value="InterPro"/>
</dbReference>
<accession>A0A174PWY9</accession>
<proteinExistence type="predicted"/>
<dbReference type="Pfam" id="PF01807">
    <property type="entry name" value="Zn_ribbon_DnaG"/>
    <property type="match status" value="1"/>
</dbReference>
<dbReference type="AlphaFoldDB" id="A0A174PWY9"/>
<feature type="domain" description="Zinc finger CHC2-type" evidence="1">
    <location>
        <begin position="6"/>
        <end position="92"/>
    </location>
</feature>
<dbReference type="EMBL" id="CZBP01000001">
    <property type="protein sequence ID" value="CUP62875.1"/>
    <property type="molecule type" value="Genomic_DNA"/>
</dbReference>
<dbReference type="GO" id="GO:0008270">
    <property type="term" value="F:zinc ion binding"/>
    <property type="evidence" value="ECO:0007669"/>
    <property type="project" value="InterPro"/>
</dbReference>
<name>A0A174PWY9_9FIRM</name>
<dbReference type="Proteomes" id="UP000095762">
    <property type="component" value="Unassembled WGS sequence"/>
</dbReference>